<accession>W4LWU3</accession>
<evidence type="ECO:0000259" key="2">
    <source>
        <dbReference type="PROSITE" id="PS50943"/>
    </source>
</evidence>
<dbReference type="InterPro" id="IPR010982">
    <property type="entry name" value="Lambda_DNA-bd_dom_sf"/>
</dbReference>
<reference evidence="3 4" key="1">
    <citation type="journal article" date="2014" name="Nature">
        <title>An environmental bacterial taxon with a large and distinct metabolic repertoire.</title>
        <authorList>
            <person name="Wilson M.C."/>
            <person name="Mori T."/>
            <person name="Ruckert C."/>
            <person name="Uria A.R."/>
            <person name="Helf M.J."/>
            <person name="Takada K."/>
            <person name="Gernert C."/>
            <person name="Steffens U.A."/>
            <person name="Heycke N."/>
            <person name="Schmitt S."/>
            <person name="Rinke C."/>
            <person name="Helfrich E.J."/>
            <person name="Brachmann A.O."/>
            <person name="Gurgui C."/>
            <person name="Wakimoto T."/>
            <person name="Kracht M."/>
            <person name="Crusemann M."/>
            <person name="Hentschel U."/>
            <person name="Abe I."/>
            <person name="Matsunaga S."/>
            <person name="Kalinowski J."/>
            <person name="Takeyama H."/>
            <person name="Piel J."/>
        </authorList>
    </citation>
    <scope>NUCLEOTIDE SEQUENCE [LARGE SCALE GENOMIC DNA]</scope>
    <source>
        <strain evidence="4">TSY1</strain>
    </source>
</reference>
<dbReference type="InterPro" id="IPR001387">
    <property type="entry name" value="Cro/C1-type_HTH"/>
</dbReference>
<dbReference type="Gene3D" id="1.10.260.40">
    <property type="entry name" value="lambda repressor-like DNA-binding domains"/>
    <property type="match status" value="1"/>
</dbReference>
<dbReference type="GO" id="GO:0003677">
    <property type="term" value="F:DNA binding"/>
    <property type="evidence" value="ECO:0007669"/>
    <property type="project" value="InterPro"/>
</dbReference>
<gene>
    <name evidence="3" type="ORF">ETSY1_03085</name>
</gene>
<dbReference type="EMBL" id="AZHW01000127">
    <property type="protein sequence ID" value="ETX02584.1"/>
    <property type="molecule type" value="Genomic_DNA"/>
</dbReference>
<keyword evidence="4" id="KW-1185">Reference proteome</keyword>
<sequence>MSGHRPFETLRAQMSPERQARNAAKTQELLEQIPLHELRQARRQSQNDLAERLQVQQSAIAKMERRADMYVSNLRRFIEGMGGRLEIVAHFPDGSITITSFSDVEDIPTPNESMTKS</sequence>
<proteinExistence type="predicted"/>
<dbReference type="Proteomes" id="UP000019141">
    <property type="component" value="Unassembled WGS sequence"/>
</dbReference>
<comment type="caution">
    <text evidence="3">The sequence shown here is derived from an EMBL/GenBank/DDBJ whole genome shotgun (WGS) entry which is preliminary data.</text>
</comment>
<dbReference type="SUPFAM" id="SSF47413">
    <property type="entry name" value="lambda repressor-like DNA-binding domains"/>
    <property type="match status" value="1"/>
</dbReference>
<name>W4LWU3_ENTF1</name>
<dbReference type="PROSITE" id="PS50943">
    <property type="entry name" value="HTH_CROC1"/>
    <property type="match status" value="1"/>
</dbReference>
<dbReference type="InterPro" id="IPR039554">
    <property type="entry name" value="HigA2-like_HTH"/>
</dbReference>
<feature type="region of interest" description="Disordered" evidence="1">
    <location>
        <begin position="1"/>
        <end position="23"/>
    </location>
</feature>
<evidence type="ECO:0000313" key="3">
    <source>
        <dbReference type="EMBL" id="ETX02584.1"/>
    </source>
</evidence>
<dbReference type="Pfam" id="PF13744">
    <property type="entry name" value="HTH_37"/>
    <property type="match status" value="1"/>
</dbReference>
<dbReference type="CDD" id="cd00093">
    <property type="entry name" value="HTH_XRE"/>
    <property type="match status" value="1"/>
</dbReference>
<protein>
    <submittedName>
        <fullName evidence="3">Transcriptional regulator</fullName>
    </submittedName>
</protein>
<feature type="domain" description="HTH cro/C1-type" evidence="2">
    <location>
        <begin position="35"/>
        <end position="65"/>
    </location>
</feature>
<dbReference type="AlphaFoldDB" id="W4LWU3"/>
<evidence type="ECO:0000313" key="4">
    <source>
        <dbReference type="Proteomes" id="UP000019141"/>
    </source>
</evidence>
<organism evidence="3 4">
    <name type="scientific">Entotheonella factor</name>
    <dbReference type="NCBI Taxonomy" id="1429438"/>
    <lineage>
        <taxon>Bacteria</taxon>
        <taxon>Pseudomonadati</taxon>
        <taxon>Nitrospinota/Tectimicrobiota group</taxon>
        <taxon>Candidatus Tectimicrobiota</taxon>
        <taxon>Candidatus Entotheonellia</taxon>
        <taxon>Candidatus Entotheonellales</taxon>
        <taxon>Candidatus Entotheonellaceae</taxon>
        <taxon>Candidatus Entotheonella</taxon>
    </lineage>
</organism>
<evidence type="ECO:0000256" key="1">
    <source>
        <dbReference type="SAM" id="MobiDB-lite"/>
    </source>
</evidence>
<dbReference type="HOGENOM" id="CLU_066192_13_1_7"/>